<dbReference type="InterPro" id="IPR011335">
    <property type="entry name" value="Restrct_endonuc-II-like"/>
</dbReference>
<gene>
    <name evidence="3" type="ORF">PI95_013875</name>
</gene>
<dbReference type="InterPro" id="IPR047216">
    <property type="entry name" value="Endonuclease_DUF559_bact"/>
</dbReference>
<organism evidence="3 4">
    <name type="scientific">Hassallia byssoidea VB512170</name>
    <dbReference type="NCBI Taxonomy" id="1304833"/>
    <lineage>
        <taxon>Bacteria</taxon>
        <taxon>Bacillati</taxon>
        <taxon>Cyanobacteriota</taxon>
        <taxon>Cyanophyceae</taxon>
        <taxon>Nostocales</taxon>
        <taxon>Tolypothrichaceae</taxon>
        <taxon>Hassallia</taxon>
    </lineage>
</organism>
<feature type="region of interest" description="Disordered" evidence="1">
    <location>
        <begin position="1"/>
        <end position="32"/>
    </location>
</feature>
<accession>A0A846HAK5</accession>
<keyword evidence="3" id="KW-0540">Nuclease</keyword>
<dbReference type="AlphaFoldDB" id="A0A846HAK5"/>
<dbReference type="CDD" id="cd01038">
    <property type="entry name" value="Endonuclease_DUF559"/>
    <property type="match status" value="1"/>
</dbReference>
<proteinExistence type="predicted"/>
<dbReference type="Gene3D" id="3.40.960.10">
    <property type="entry name" value="VSR Endonuclease"/>
    <property type="match status" value="1"/>
</dbReference>
<dbReference type="SUPFAM" id="SSF52980">
    <property type="entry name" value="Restriction endonuclease-like"/>
    <property type="match status" value="1"/>
</dbReference>
<dbReference type="Pfam" id="PF04480">
    <property type="entry name" value="DUF559"/>
    <property type="match status" value="1"/>
</dbReference>
<dbReference type="EMBL" id="JTCM02000026">
    <property type="protein sequence ID" value="NEU73620.1"/>
    <property type="molecule type" value="Genomic_DNA"/>
</dbReference>
<dbReference type="Proteomes" id="UP000031549">
    <property type="component" value="Unassembled WGS sequence"/>
</dbReference>
<keyword evidence="3" id="KW-0255">Endonuclease</keyword>
<keyword evidence="3" id="KW-0378">Hydrolase</keyword>
<name>A0A846HAK5_9CYAN</name>
<evidence type="ECO:0000313" key="4">
    <source>
        <dbReference type="Proteomes" id="UP000031549"/>
    </source>
</evidence>
<feature type="domain" description="DUF559" evidence="2">
    <location>
        <begin position="43"/>
        <end position="147"/>
    </location>
</feature>
<protein>
    <submittedName>
        <fullName evidence="3">Endonuclease domain-containing protein</fullName>
    </submittedName>
</protein>
<reference evidence="3 4" key="1">
    <citation type="journal article" date="2015" name="Genome Announc.">
        <title>Draft Genome Sequence of Cyanobacterium Hassallia byssoidea Strain VB512170, Isolated from Monuments in India.</title>
        <authorList>
            <person name="Singh D."/>
            <person name="Chandrababunaidu M.M."/>
            <person name="Panda A."/>
            <person name="Sen D."/>
            <person name="Bhattacharyya S."/>
            <person name="Adhikary S.P."/>
            <person name="Tripathy S."/>
        </authorList>
    </citation>
    <scope>NUCLEOTIDE SEQUENCE [LARGE SCALE GENOMIC DNA]</scope>
    <source>
        <strain evidence="3 4">VB512170</strain>
    </source>
</reference>
<evidence type="ECO:0000256" key="1">
    <source>
        <dbReference type="SAM" id="MobiDB-lite"/>
    </source>
</evidence>
<sequence>MTQHQNPKPNPLNNSNPPSPQAGRGLGGGVPVPWQTPPELWEKLKPLARQMRCEPTPAEKLLWQKLRQKQLLGFKFRRQHAIDRFLVDFYCAEAQLVVEVDGGIHDYTQEEDAIRQEFLESLGLRVVRFRNEDVLLLIEGVLEGIAVWLHR</sequence>
<dbReference type="PANTHER" id="PTHR38590:SF1">
    <property type="entry name" value="BLL0828 PROTEIN"/>
    <property type="match status" value="1"/>
</dbReference>
<dbReference type="GO" id="GO:0004519">
    <property type="term" value="F:endonuclease activity"/>
    <property type="evidence" value="ECO:0007669"/>
    <property type="project" value="UniProtKB-KW"/>
</dbReference>
<dbReference type="PANTHER" id="PTHR38590">
    <property type="entry name" value="BLL0828 PROTEIN"/>
    <property type="match status" value="1"/>
</dbReference>
<keyword evidence="4" id="KW-1185">Reference proteome</keyword>
<dbReference type="InterPro" id="IPR007569">
    <property type="entry name" value="DUF559"/>
</dbReference>
<evidence type="ECO:0000313" key="3">
    <source>
        <dbReference type="EMBL" id="NEU73620.1"/>
    </source>
</evidence>
<dbReference type="RefSeq" id="WP_163518879.1">
    <property type="nucleotide sequence ID" value="NZ_JTCM02000026.1"/>
</dbReference>
<comment type="caution">
    <text evidence="3">The sequence shown here is derived from an EMBL/GenBank/DDBJ whole genome shotgun (WGS) entry which is preliminary data.</text>
</comment>
<evidence type="ECO:0000259" key="2">
    <source>
        <dbReference type="Pfam" id="PF04480"/>
    </source>
</evidence>